<organism evidence="1 2">
    <name type="scientific">Araneus ventricosus</name>
    <name type="common">Orbweaver spider</name>
    <name type="synonym">Epeira ventricosa</name>
    <dbReference type="NCBI Taxonomy" id="182803"/>
    <lineage>
        <taxon>Eukaryota</taxon>
        <taxon>Metazoa</taxon>
        <taxon>Ecdysozoa</taxon>
        <taxon>Arthropoda</taxon>
        <taxon>Chelicerata</taxon>
        <taxon>Arachnida</taxon>
        <taxon>Araneae</taxon>
        <taxon>Araneomorphae</taxon>
        <taxon>Entelegynae</taxon>
        <taxon>Araneoidea</taxon>
        <taxon>Araneidae</taxon>
        <taxon>Araneus</taxon>
    </lineage>
</organism>
<proteinExistence type="predicted"/>
<evidence type="ECO:0000313" key="1">
    <source>
        <dbReference type="EMBL" id="GBM28629.1"/>
    </source>
</evidence>
<comment type="caution">
    <text evidence="1">The sequence shown here is derived from an EMBL/GenBank/DDBJ whole genome shotgun (WGS) entry which is preliminary data.</text>
</comment>
<dbReference type="Proteomes" id="UP000499080">
    <property type="component" value="Unassembled WGS sequence"/>
</dbReference>
<keyword evidence="2" id="KW-1185">Reference proteome</keyword>
<accession>A0A4Y2EK05</accession>
<dbReference type="AlphaFoldDB" id="A0A4Y2EK05"/>
<reference evidence="1 2" key="1">
    <citation type="journal article" date="2019" name="Sci. Rep.">
        <title>Orb-weaving spider Araneus ventricosus genome elucidates the spidroin gene catalogue.</title>
        <authorList>
            <person name="Kono N."/>
            <person name="Nakamura H."/>
            <person name="Ohtoshi R."/>
            <person name="Moran D.A.P."/>
            <person name="Shinohara A."/>
            <person name="Yoshida Y."/>
            <person name="Fujiwara M."/>
            <person name="Mori M."/>
            <person name="Tomita M."/>
            <person name="Arakawa K."/>
        </authorList>
    </citation>
    <scope>NUCLEOTIDE SEQUENCE [LARGE SCALE GENOMIC DNA]</scope>
</reference>
<evidence type="ECO:0000313" key="2">
    <source>
        <dbReference type="Proteomes" id="UP000499080"/>
    </source>
</evidence>
<sequence length="84" mass="9625">MSTAEEGNGSAIYGAVLARFEMVLITLRCSRFQYAGREGLQNDQALCKRAGLSQFAYDICMSRRYSQLHLSDDCDLRHFNRFHI</sequence>
<name>A0A4Y2EK05_ARAVE</name>
<protein>
    <submittedName>
        <fullName evidence="1">Uncharacterized protein</fullName>
    </submittedName>
</protein>
<gene>
    <name evidence="1" type="ORF">AVEN_613_1</name>
</gene>
<dbReference type="EMBL" id="BGPR01000616">
    <property type="protein sequence ID" value="GBM28629.1"/>
    <property type="molecule type" value="Genomic_DNA"/>
</dbReference>